<keyword evidence="4" id="KW-1185">Reference proteome</keyword>
<protein>
    <submittedName>
        <fullName evidence="3">Chalcone isomerase-like</fullName>
    </submittedName>
</protein>
<dbReference type="InterPro" id="IPR016087">
    <property type="entry name" value="Chalcone_isomerase"/>
</dbReference>
<sequence>MTSFRFLATVALAVLLAAPAAADSITSQGVDVPRETEVDGERLVLFGHGVARYARIFRVYVAALYGPEDVAADDLLDSNVPRRLEITYLRNVGADDIREATRVVLEDQYSESERDALSERFERFNALYEDVTDGDQYAYEYRPDGEESRLYLNGELQGTESGEDFARAYLGIWLREDALSTSLRDDLLFGRR</sequence>
<evidence type="ECO:0000259" key="2">
    <source>
        <dbReference type="Pfam" id="PF16036"/>
    </source>
</evidence>
<accession>A0A1H8TLK0</accession>
<dbReference type="STRING" id="406100.SAMN04488052_104293"/>
<reference evidence="3 4" key="1">
    <citation type="submission" date="2016-10" db="EMBL/GenBank/DDBJ databases">
        <authorList>
            <person name="de Groot N.N."/>
        </authorList>
    </citation>
    <scope>NUCLEOTIDE SEQUENCE [LARGE SCALE GENOMIC DNA]</scope>
    <source>
        <strain evidence="3 4">CGMCC 1.6291</strain>
    </source>
</reference>
<proteinExistence type="predicted"/>
<dbReference type="InterPro" id="IPR036298">
    <property type="entry name" value="Chalcone_isomerase_sf"/>
</dbReference>
<dbReference type="GO" id="GO:0016872">
    <property type="term" value="F:intramolecular lyase activity"/>
    <property type="evidence" value="ECO:0007669"/>
    <property type="project" value="InterPro"/>
</dbReference>
<dbReference type="OrthoDB" id="7277038at2"/>
<gene>
    <name evidence="3" type="ORF">SAMN04488052_104293</name>
</gene>
<dbReference type="Proteomes" id="UP000199657">
    <property type="component" value="Unassembled WGS sequence"/>
</dbReference>
<evidence type="ECO:0000313" key="4">
    <source>
        <dbReference type="Proteomes" id="UP000199657"/>
    </source>
</evidence>
<keyword evidence="1" id="KW-0732">Signal</keyword>
<feature type="signal peptide" evidence="1">
    <location>
        <begin position="1"/>
        <end position="22"/>
    </location>
</feature>
<dbReference type="Pfam" id="PF16036">
    <property type="entry name" value="Chalcone_3"/>
    <property type="match status" value="1"/>
</dbReference>
<dbReference type="RefSeq" id="WP_091643722.1">
    <property type="nucleotide sequence ID" value="NZ_FOEG01000004.1"/>
</dbReference>
<evidence type="ECO:0000313" key="3">
    <source>
        <dbReference type="EMBL" id="SEO91676.1"/>
    </source>
</evidence>
<keyword evidence="3" id="KW-0413">Isomerase</keyword>
<name>A0A1H8TLK0_9GAMM</name>
<dbReference type="EMBL" id="FOEG01000004">
    <property type="protein sequence ID" value="SEO91676.1"/>
    <property type="molecule type" value="Genomic_DNA"/>
</dbReference>
<dbReference type="Gene3D" id="3.50.70.10">
    <property type="match status" value="1"/>
</dbReference>
<organism evidence="3 4">
    <name type="scientific">Aquisalimonas asiatica</name>
    <dbReference type="NCBI Taxonomy" id="406100"/>
    <lineage>
        <taxon>Bacteria</taxon>
        <taxon>Pseudomonadati</taxon>
        <taxon>Pseudomonadota</taxon>
        <taxon>Gammaproteobacteria</taxon>
        <taxon>Chromatiales</taxon>
        <taxon>Ectothiorhodospiraceae</taxon>
        <taxon>Aquisalimonas</taxon>
    </lineage>
</organism>
<dbReference type="InterPro" id="IPR016088">
    <property type="entry name" value="Chalcone_isomerase_3-sand"/>
</dbReference>
<feature type="domain" description="Chalcone isomerase" evidence="2">
    <location>
        <begin position="27"/>
        <end position="188"/>
    </location>
</feature>
<evidence type="ECO:0000256" key="1">
    <source>
        <dbReference type="SAM" id="SignalP"/>
    </source>
</evidence>
<dbReference type="SUPFAM" id="SSF54626">
    <property type="entry name" value="Chalcone isomerase"/>
    <property type="match status" value="1"/>
</dbReference>
<feature type="chain" id="PRO_5011726411" evidence="1">
    <location>
        <begin position="23"/>
        <end position="192"/>
    </location>
</feature>
<dbReference type="AlphaFoldDB" id="A0A1H8TLK0"/>